<reference evidence="1 2" key="1">
    <citation type="submission" date="2021-08" db="EMBL/GenBank/DDBJ databases">
        <title>Draft Genome Sequence of Phanerochaete sordida strain YK-624.</title>
        <authorList>
            <person name="Mori T."/>
            <person name="Dohra H."/>
            <person name="Suzuki T."/>
            <person name="Kawagishi H."/>
            <person name="Hirai H."/>
        </authorList>
    </citation>
    <scope>NUCLEOTIDE SEQUENCE [LARGE SCALE GENOMIC DNA]</scope>
    <source>
        <strain evidence="1 2">YK-624</strain>
    </source>
</reference>
<evidence type="ECO:0008006" key="3">
    <source>
        <dbReference type="Google" id="ProtNLM"/>
    </source>
</evidence>
<dbReference type="EMBL" id="BPQB01000001">
    <property type="protein sequence ID" value="GJE84285.1"/>
    <property type="molecule type" value="Genomic_DNA"/>
</dbReference>
<organism evidence="1 2">
    <name type="scientific">Phanerochaete sordida</name>
    <dbReference type="NCBI Taxonomy" id="48140"/>
    <lineage>
        <taxon>Eukaryota</taxon>
        <taxon>Fungi</taxon>
        <taxon>Dikarya</taxon>
        <taxon>Basidiomycota</taxon>
        <taxon>Agaricomycotina</taxon>
        <taxon>Agaricomycetes</taxon>
        <taxon>Polyporales</taxon>
        <taxon>Phanerochaetaceae</taxon>
        <taxon>Phanerochaete</taxon>
    </lineage>
</organism>
<dbReference type="AlphaFoldDB" id="A0A9P3FXZ2"/>
<protein>
    <recommendedName>
        <fullName evidence="3">F-box domain-containing protein</fullName>
    </recommendedName>
</protein>
<evidence type="ECO:0000313" key="1">
    <source>
        <dbReference type="EMBL" id="GJE84285.1"/>
    </source>
</evidence>
<proteinExistence type="predicted"/>
<keyword evidence="2" id="KW-1185">Reference proteome</keyword>
<sequence>MRPSVRRCMEVEDILRIIVRLLDPEDLQSLSQVQPFSEVALDELHRVCTSVSEVLGEVCVDRSAGIPGHEGCVGRPPAEEKEFRHRWDQVQLMAARVKKISFDEVSEDSCVGCLWGAARALLGKTSSPLFPNVTQIAAHILSTSGLSVFALLLANPITLTKLDVTVSGNTSPRALARVLQGLPTLEHLRIETNRTTLTRIPLSTYEGLSPRLRTLRIVDTNALAYDRGTLARFLRAHPRLTALALNPAPERVGDRAQLPGLCVLEALAAQPHPAGYAPALARFAALLRGERAPWGGDAPSPVTGLRVLDFGASASDDGDAVEAYVRALFPNARVHAEWVRVEQGGEDAQRGAVQPL</sequence>
<comment type="caution">
    <text evidence="1">The sequence shown here is derived from an EMBL/GenBank/DDBJ whole genome shotgun (WGS) entry which is preliminary data.</text>
</comment>
<dbReference type="Gene3D" id="3.80.10.10">
    <property type="entry name" value="Ribonuclease Inhibitor"/>
    <property type="match status" value="1"/>
</dbReference>
<dbReference type="InterPro" id="IPR032675">
    <property type="entry name" value="LRR_dom_sf"/>
</dbReference>
<evidence type="ECO:0000313" key="2">
    <source>
        <dbReference type="Proteomes" id="UP000703269"/>
    </source>
</evidence>
<accession>A0A9P3FXZ2</accession>
<name>A0A9P3FXZ2_9APHY</name>
<dbReference type="Proteomes" id="UP000703269">
    <property type="component" value="Unassembled WGS sequence"/>
</dbReference>
<gene>
    <name evidence="1" type="ORF">PsYK624_003610</name>
</gene>
<dbReference type="SUPFAM" id="SSF52047">
    <property type="entry name" value="RNI-like"/>
    <property type="match status" value="1"/>
</dbReference>